<name>A0A0G0WM18_9BACT</name>
<dbReference type="GO" id="GO:0006508">
    <property type="term" value="P:proteolysis"/>
    <property type="evidence" value="ECO:0007669"/>
    <property type="project" value="InterPro"/>
</dbReference>
<dbReference type="SUPFAM" id="SSF50630">
    <property type="entry name" value="Acid proteases"/>
    <property type="match status" value="1"/>
</dbReference>
<dbReference type="InterPro" id="IPR021109">
    <property type="entry name" value="Peptidase_aspartic_dom_sf"/>
</dbReference>
<proteinExistence type="predicted"/>
<reference evidence="3 4" key="1">
    <citation type="journal article" date="2015" name="Nature">
        <title>rRNA introns, odd ribosomes, and small enigmatic genomes across a large radiation of phyla.</title>
        <authorList>
            <person name="Brown C.T."/>
            <person name="Hug L.A."/>
            <person name="Thomas B.C."/>
            <person name="Sharon I."/>
            <person name="Castelle C.J."/>
            <person name="Singh A."/>
            <person name="Wilkins M.J."/>
            <person name="Williams K.H."/>
            <person name="Banfield J.F."/>
        </authorList>
    </citation>
    <scope>NUCLEOTIDE SEQUENCE [LARGE SCALE GENOMIC DNA]</scope>
</reference>
<dbReference type="EMBL" id="LCBN01000032">
    <property type="protein sequence ID" value="KKS13092.1"/>
    <property type="molecule type" value="Genomic_DNA"/>
</dbReference>
<evidence type="ECO:0000313" key="4">
    <source>
        <dbReference type="Proteomes" id="UP000034753"/>
    </source>
</evidence>
<evidence type="ECO:0000313" key="3">
    <source>
        <dbReference type="EMBL" id="KKS13092.1"/>
    </source>
</evidence>
<evidence type="ECO:0000259" key="2">
    <source>
        <dbReference type="PROSITE" id="PS50175"/>
    </source>
</evidence>
<protein>
    <recommendedName>
        <fullName evidence="2">Peptidase A2 domain-containing protein</fullName>
    </recommendedName>
</protein>
<dbReference type="Pfam" id="PF13975">
    <property type="entry name" value="gag-asp_proteas"/>
    <property type="match status" value="1"/>
</dbReference>
<sequence length="146" mass="16594">MSGKLQKVKLKYRRVDLFSPFSKKQKLLRPIIPVSLKYKQHSIHYEALIDSGADFCIFPTGIANKLGLDFKKAQKIYFSGATGEPVVGFVGKVALQIGETTSETKIVFTDLDEKMALLGQHGFFELFKIKFNFKQEEIEIIPYNTN</sequence>
<dbReference type="InterPro" id="IPR001995">
    <property type="entry name" value="Peptidase_A2_cat"/>
</dbReference>
<organism evidence="3 4">
    <name type="scientific">Candidatus Daviesbacteria bacterium GW2011_GWB1_41_5</name>
    <dbReference type="NCBI Taxonomy" id="1618429"/>
    <lineage>
        <taxon>Bacteria</taxon>
        <taxon>Candidatus Daviesiibacteriota</taxon>
    </lineage>
</organism>
<evidence type="ECO:0000256" key="1">
    <source>
        <dbReference type="ARBA" id="ARBA00022801"/>
    </source>
</evidence>
<dbReference type="Proteomes" id="UP000034753">
    <property type="component" value="Unassembled WGS sequence"/>
</dbReference>
<accession>A0A0G0WM18</accession>
<dbReference type="PROSITE" id="PS50175">
    <property type="entry name" value="ASP_PROT_RETROV"/>
    <property type="match status" value="1"/>
</dbReference>
<comment type="caution">
    <text evidence="3">The sequence shown here is derived from an EMBL/GenBank/DDBJ whole genome shotgun (WGS) entry which is preliminary data.</text>
</comment>
<dbReference type="CDD" id="cd00303">
    <property type="entry name" value="retropepsin_like"/>
    <property type="match status" value="1"/>
</dbReference>
<dbReference type="AlphaFoldDB" id="A0A0G0WM18"/>
<gene>
    <name evidence="3" type="ORF">UU67_C0032G0010</name>
</gene>
<dbReference type="InterPro" id="IPR001969">
    <property type="entry name" value="Aspartic_peptidase_AS"/>
</dbReference>
<dbReference type="Gene3D" id="2.40.70.10">
    <property type="entry name" value="Acid Proteases"/>
    <property type="match status" value="1"/>
</dbReference>
<keyword evidence="1" id="KW-0378">Hydrolase</keyword>
<dbReference type="GO" id="GO:0004190">
    <property type="term" value="F:aspartic-type endopeptidase activity"/>
    <property type="evidence" value="ECO:0007669"/>
    <property type="project" value="InterPro"/>
</dbReference>
<dbReference type="PROSITE" id="PS00141">
    <property type="entry name" value="ASP_PROTEASE"/>
    <property type="match status" value="1"/>
</dbReference>
<feature type="domain" description="Peptidase A2" evidence="2">
    <location>
        <begin position="45"/>
        <end position="122"/>
    </location>
</feature>